<keyword evidence="2" id="KW-1185">Reference proteome</keyword>
<dbReference type="STRING" id="870242.cpu_19750"/>
<evidence type="ECO:0000313" key="1">
    <source>
        <dbReference type="EMBL" id="GAV23465.1"/>
    </source>
</evidence>
<protein>
    <submittedName>
        <fullName evidence="1">Uncharacterized protein</fullName>
    </submittedName>
</protein>
<organism evidence="1 2">
    <name type="scientific">Carboxydothermus pertinax</name>
    <dbReference type="NCBI Taxonomy" id="870242"/>
    <lineage>
        <taxon>Bacteria</taxon>
        <taxon>Bacillati</taxon>
        <taxon>Bacillota</taxon>
        <taxon>Clostridia</taxon>
        <taxon>Thermoanaerobacterales</taxon>
        <taxon>Thermoanaerobacteraceae</taxon>
        <taxon>Carboxydothermus</taxon>
    </lineage>
</organism>
<accession>A0A1L8CX02</accession>
<dbReference type="AlphaFoldDB" id="A0A1L8CX02"/>
<proteinExistence type="predicted"/>
<dbReference type="EMBL" id="BDJK01000055">
    <property type="protein sequence ID" value="GAV23465.1"/>
    <property type="molecule type" value="Genomic_DNA"/>
</dbReference>
<sequence>MFRMENEVLGLDLETGLKKILQSNLKWEMVITSPPGKYYPTGDPRILQIKRGEAEGRIVIGFTGYEKGGAFDGL</sequence>
<evidence type="ECO:0000313" key="2">
    <source>
        <dbReference type="Proteomes" id="UP000187485"/>
    </source>
</evidence>
<comment type="caution">
    <text evidence="1">The sequence shown here is derived from an EMBL/GenBank/DDBJ whole genome shotgun (WGS) entry which is preliminary data.</text>
</comment>
<name>A0A1L8CX02_9THEO</name>
<dbReference type="Proteomes" id="UP000187485">
    <property type="component" value="Unassembled WGS sequence"/>
</dbReference>
<gene>
    <name evidence="1" type="ORF">cpu_19750</name>
</gene>
<reference evidence="2" key="1">
    <citation type="submission" date="2016-12" db="EMBL/GenBank/DDBJ databases">
        <title>Draft Genome Sequences od Carboxydothermus pertinax and islandicus, Hydrogenogenic Carboxydotrophic Bacteria.</title>
        <authorList>
            <person name="Fukuyama Y."/>
            <person name="Ohmae K."/>
            <person name="Yoneda Y."/>
            <person name="Yoshida T."/>
            <person name="Sako Y."/>
        </authorList>
    </citation>
    <scope>NUCLEOTIDE SEQUENCE [LARGE SCALE GENOMIC DNA]</scope>
    <source>
        <strain evidence="2">Ug1</strain>
    </source>
</reference>